<dbReference type="NCBIfam" id="TIGR01348">
    <property type="entry name" value="PDHac_trf_long"/>
    <property type="match status" value="1"/>
</dbReference>
<proteinExistence type="inferred from homology"/>
<protein>
    <recommendedName>
        <fullName evidence="9">Acetyltransferase component of pyruvate dehydrogenase complex</fullName>
        <ecNumber evidence="9">2.3.1.12</ecNumber>
    </recommendedName>
</protein>
<keyword evidence="6 9" id="KW-0012">Acyltransferase</keyword>
<dbReference type="GO" id="GO:0045254">
    <property type="term" value="C:pyruvate dehydrogenase complex"/>
    <property type="evidence" value="ECO:0007669"/>
    <property type="project" value="UniProtKB-UniRule"/>
</dbReference>
<dbReference type="GO" id="GO:0031405">
    <property type="term" value="F:lipoic acid binding"/>
    <property type="evidence" value="ECO:0007669"/>
    <property type="project" value="TreeGrafter"/>
</dbReference>
<dbReference type="SUPFAM" id="SSF47005">
    <property type="entry name" value="Peripheral subunit-binding domain of 2-oxo acid dehydrogenase complex"/>
    <property type="match status" value="1"/>
</dbReference>
<dbReference type="FunFam" id="3.30.559.10:FF:000004">
    <property type="entry name" value="Acetyltransferase component of pyruvate dehydrogenase complex"/>
    <property type="match status" value="1"/>
</dbReference>
<dbReference type="RefSeq" id="WP_091361934.1">
    <property type="nucleotide sequence ID" value="NZ_AP025284.1"/>
</dbReference>
<dbReference type="GO" id="GO:0006086">
    <property type="term" value="P:pyruvate decarboxylation to acetyl-CoA"/>
    <property type="evidence" value="ECO:0007669"/>
    <property type="project" value="UniProtKB-UniRule"/>
</dbReference>
<reference evidence="14" key="1">
    <citation type="submission" date="2016-10" db="EMBL/GenBank/DDBJ databases">
        <authorList>
            <person name="Varghese N."/>
            <person name="Submissions S."/>
        </authorList>
    </citation>
    <scope>NUCLEOTIDE SEQUENCE [LARGE SCALE GENOMIC DNA]</scope>
    <source>
        <strain evidence="14">DSM 18887</strain>
    </source>
</reference>
<dbReference type="GO" id="GO:0005737">
    <property type="term" value="C:cytoplasm"/>
    <property type="evidence" value="ECO:0007669"/>
    <property type="project" value="TreeGrafter"/>
</dbReference>
<dbReference type="Proteomes" id="UP000198749">
    <property type="component" value="Unassembled WGS sequence"/>
</dbReference>
<dbReference type="PANTHER" id="PTHR43178:SF2">
    <property type="entry name" value="DIHYDROLIPOYLLYSINE-RESIDUE ACETYLTRANSFERASE COMPONENT OF PYRUVATE DEHYDROGENASE COMPLEX"/>
    <property type="match status" value="1"/>
</dbReference>
<name>A0A1H9LVC6_9GAMM</name>
<dbReference type="InterPro" id="IPR004167">
    <property type="entry name" value="PSBD"/>
</dbReference>
<accession>A0A1H9LVC6</accession>
<dbReference type="PANTHER" id="PTHR43178">
    <property type="entry name" value="DIHYDROLIPOAMIDE ACETYLTRANSFERASE COMPONENT OF PYRUVATE DEHYDROGENASE COMPLEX"/>
    <property type="match status" value="1"/>
</dbReference>
<evidence type="ECO:0000256" key="1">
    <source>
        <dbReference type="ARBA" id="ARBA00007317"/>
    </source>
</evidence>
<evidence type="ECO:0000259" key="11">
    <source>
        <dbReference type="PROSITE" id="PS50968"/>
    </source>
</evidence>
<dbReference type="PROSITE" id="PS00189">
    <property type="entry name" value="LIPOYL"/>
    <property type="match status" value="3"/>
</dbReference>
<dbReference type="InterPro" id="IPR000089">
    <property type="entry name" value="Biotin_lipoyl"/>
</dbReference>
<gene>
    <name evidence="13" type="ORF">SAMN03080615_04114</name>
</gene>
<evidence type="ECO:0000256" key="7">
    <source>
        <dbReference type="ARBA" id="ARBA00025211"/>
    </source>
</evidence>
<keyword evidence="13" id="KW-0670">Pyruvate</keyword>
<evidence type="ECO:0000256" key="4">
    <source>
        <dbReference type="ARBA" id="ARBA00022737"/>
    </source>
</evidence>
<dbReference type="EC" id="2.3.1.12" evidence="9"/>
<evidence type="ECO:0000256" key="8">
    <source>
        <dbReference type="ARBA" id="ARBA00048370"/>
    </source>
</evidence>
<dbReference type="NCBIfam" id="NF008814">
    <property type="entry name" value="PRK11854.1"/>
    <property type="match status" value="1"/>
</dbReference>
<feature type="domain" description="Lipoyl-binding" evidence="11">
    <location>
        <begin position="226"/>
        <end position="300"/>
    </location>
</feature>
<evidence type="ECO:0000256" key="3">
    <source>
        <dbReference type="ARBA" id="ARBA00022679"/>
    </source>
</evidence>
<evidence type="ECO:0000256" key="5">
    <source>
        <dbReference type="ARBA" id="ARBA00022823"/>
    </source>
</evidence>
<organism evidence="13 14">
    <name type="scientific">Amphritea atlantica</name>
    <dbReference type="NCBI Taxonomy" id="355243"/>
    <lineage>
        <taxon>Bacteria</taxon>
        <taxon>Pseudomonadati</taxon>
        <taxon>Pseudomonadota</taxon>
        <taxon>Gammaproteobacteria</taxon>
        <taxon>Oceanospirillales</taxon>
        <taxon>Oceanospirillaceae</taxon>
        <taxon>Amphritea</taxon>
    </lineage>
</organism>
<dbReference type="InterPro" id="IPR001078">
    <property type="entry name" value="2-oxoacid_DH_actylTfrase"/>
</dbReference>
<feature type="region of interest" description="Disordered" evidence="10">
    <location>
        <begin position="321"/>
        <end position="346"/>
    </location>
</feature>
<dbReference type="InterPro" id="IPR011053">
    <property type="entry name" value="Single_hybrid_motif"/>
</dbReference>
<dbReference type="PROSITE" id="PS51826">
    <property type="entry name" value="PSBD"/>
    <property type="match status" value="1"/>
</dbReference>
<evidence type="ECO:0000313" key="14">
    <source>
        <dbReference type="Proteomes" id="UP000198749"/>
    </source>
</evidence>
<evidence type="ECO:0000256" key="2">
    <source>
        <dbReference type="ARBA" id="ARBA00011484"/>
    </source>
</evidence>
<comment type="similarity">
    <text evidence="1 9">Belongs to the 2-oxoacid dehydrogenase family.</text>
</comment>
<keyword evidence="3 9" id="KW-0808">Transferase</keyword>
<feature type="compositionally biased region" description="Low complexity" evidence="10">
    <location>
        <begin position="321"/>
        <end position="340"/>
    </location>
</feature>
<keyword evidence="4" id="KW-0677">Repeat</keyword>
<dbReference type="PROSITE" id="PS50968">
    <property type="entry name" value="BIOTINYL_LIPOYL"/>
    <property type="match status" value="3"/>
</dbReference>
<dbReference type="Gene3D" id="2.40.50.100">
    <property type="match status" value="3"/>
</dbReference>
<feature type="domain" description="Peripheral subunit-binding (PSBD)" evidence="12">
    <location>
        <begin position="357"/>
        <end position="394"/>
    </location>
</feature>
<comment type="subunit">
    <text evidence="2 9">Forms a 24-polypeptide structural core with octahedral symmetry.</text>
</comment>
<dbReference type="AlphaFoldDB" id="A0A1H9LVC6"/>
<dbReference type="InterPro" id="IPR003016">
    <property type="entry name" value="2-oxoA_DH_lipoyl-BS"/>
</dbReference>
<comment type="cofactor">
    <cofactor evidence="9">
        <name>(R)-lipoate</name>
        <dbReference type="ChEBI" id="CHEBI:83088"/>
    </cofactor>
    <text evidence="9">Binds 3 lipoyl cofactors covalently.</text>
</comment>
<comment type="catalytic activity">
    <reaction evidence="8 9">
        <text>N(6)-[(R)-dihydrolipoyl]-L-lysyl-[protein] + acetyl-CoA = N(6)-[(R)-S(8)-acetyldihydrolipoyl]-L-lysyl-[protein] + CoA</text>
        <dbReference type="Rhea" id="RHEA:17017"/>
        <dbReference type="Rhea" id="RHEA-COMP:10475"/>
        <dbReference type="Rhea" id="RHEA-COMP:10478"/>
        <dbReference type="ChEBI" id="CHEBI:57287"/>
        <dbReference type="ChEBI" id="CHEBI:57288"/>
        <dbReference type="ChEBI" id="CHEBI:83100"/>
        <dbReference type="ChEBI" id="CHEBI:83111"/>
        <dbReference type="EC" id="2.3.1.12"/>
    </reaction>
</comment>
<dbReference type="CDD" id="cd06849">
    <property type="entry name" value="lipoyl_domain"/>
    <property type="match status" value="3"/>
</dbReference>
<dbReference type="InterPro" id="IPR050743">
    <property type="entry name" value="2-oxoacid_DH_E2_comp"/>
</dbReference>
<feature type="domain" description="Lipoyl-binding" evidence="11">
    <location>
        <begin position="115"/>
        <end position="189"/>
    </location>
</feature>
<evidence type="ECO:0000259" key="12">
    <source>
        <dbReference type="PROSITE" id="PS51826"/>
    </source>
</evidence>
<dbReference type="SUPFAM" id="SSF51230">
    <property type="entry name" value="Single hybrid motif"/>
    <property type="match status" value="3"/>
</dbReference>
<dbReference type="Pfam" id="PF00364">
    <property type="entry name" value="Biotin_lipoyl"/>
    <property type="match status" value="3"/>
</dbReference>
<dbReference type="Gene3D" id="4.10.320.10">
    <property type="entry name" value="E3-binding domain"/>
    <property type="match status" value="1"/>
</dbReference>
<dbReference type="SUPFAM" id="SSF52777">
    <property type="entry name" value="CoA-dependent acyltransferases"/>
    <property type="match status" value="1"/>
</dbReference>
<evidence type="ECO:0000256" key="9">
    <source>
        <dbReference type="RuleBase" id="RU361137"/>
    </source>
</evidence>
<keyword evidence="14" id="KW-1185">Reference proteome</keyword>
<evidence type="ECO:0000256" key="10">
    <source>
        <dbReference type="SAM" id="MobiDB-lite"/>
    </source>
</evidence>
<dbReference type="Pfam" id="PF02817">
    <property type="entry name" value="E3_binding"/>
    <property type="match status" value="1"/>
</dbReference>
<evidence type="ECO:0000313" key="13">
    <source>
        <dbReference type="EMBL" id="SER15135.1"/>
    </source>
</evidence>
<dbReference type="InterPro" id="IPR036625">
    <property type="entry name" value="E3-bd_dom_sf"/>
</dbReference>
<dbReference type="Pfam" id="PF00198">
    <property type="entry name" value="2-oxoacid_dh"/>
    <property type="match status" value="1"/>
</dbReference>
<dbReference type="STRING" id="355243.SAMN03080615_04114"/>
<dbReference type="OrthoDB" id="9805770at2"/>
<feature type="domain" description="Lipoyl-binding" evidence="11">
    <location>
        <begin position="1"/>
        <end position="77"/>
    </location>
</feature>
<dbReference type="EMBL" id="FOGB01000019">
    <property type="protein sequence ID" value="SER15135.1"/>
    <property type="molecule type" value="Genomic_DNA"/>
</dbReference>
<dbReference type="InterPro" id="IPR023213">
    <property type="entry name" value="CAT-like_dom_sf"/>
</dbReference>
<dbReference type="FunFam" id="2.40.50.100:FF:000009">
    <property type="entry name" value="Acetyltransferase component of pyruvate dehydrogenase complex"/>
    <property type="match status" value="1"/>
</dbReference>
<evidence type="ECO:0000256" key="6">
    <source>
        <dbReference type="ARBA" id="ARBA00023315"/>
    </source>
</evidence>
<keyword evidence="5 9" id="KW-0450">Lipoyl</keyword>
<dbReference type="Gene3D" id="3.30.559.10">
    <property type="entry name" value="Chloramphenicol acetyltransferase-like domain"/>
    <property type="match status" value="1"/>
</dbReference>
<comment type="function">
    <text evidence="7">The pyruvate dehydrogenase complex catalyzes the overall conversion of pyruvate to acetyl-CoA and CO(2). It contains multiple copies of three enzymatic components: pyruvate dehydrogenase (E1), dihydrolipoamide acetyltransferase (E2) and lipoamide dehydrogenase (E3).</text>
</comment>
<sequence length="657" mass="67672">MSTVNITVPDIGGYTDVDIVEICVAVGDTVVEGDSLIVLETDKASMEVPSTHAGTVKEILVEADGTCNEGQAIVVLDTGLVVEEVAPVAEAPAAEPAPAAETPAPAAAPAAASAVEKVLVPDLSGATDVDVVEVLVKDGDTVAEGDSLIVLETDKASMEVPAPKAGVVVSMKIKEGDTTNEGDHLCDLQIEGAAPAAAAPAPAAEPAATEAPAPVAAAPAPTAGGVEDVLIPDLSGATDVDVVEVLVKDGDTVAEGDSLIVLETDKASMEVPAPKAGVVKSMKINEGDQVNEGQLLMQLEVAGGAAPAPAAAAAPAPAAASAPAAPAPAPAKAAAPAPAARGSVDREALEKKNKNVHAGPAVRATAREFGVDLSLVSGTGPRGRILKEDVQAYVKGALKQLAEKPAAAVTGGSGIPAIPEVDFSQFGEIEMEKMSKIHKLTAANMSRCWLNIPHVTQFDKADITDLEAFRAEMKDEAARNGVKLTPLPFMLKAIAIALKAHPKFNASLHADGEHIVYKKYVNIGMAVDTPNGLMVPVIKDADKKSIYELSLEAVELAGKAKDRKLKPTEMQGACFTISSLGGIGGTGFTPIVNAPEVAILGVSKADIEPRWNGKEFEPRKMLPLCLSYDHRAINGSDAGRFLTYLNQLLSDVRRMVM</sequence>
<dbReference type="InterPro" id="IPR006256">
    <property type="entry name" value="AcTrfase_Pyrv_DH_cplx"/>
</dbReference>
<dbReference type="GO" id="GO:0004742">
    <property type="term" value="F:dihydrolipoyllysine-residue acetyltransferase activity"/>
    <property type="evidence" value="ECO:0007669"/>
    <property type="project" value="UniProtKB-UniRule"/>
</dbReference>